<dbReference type="Proteomes" id="UP000245919">
    <property type="component" value="Chromosome"/>
</dbReference>
<dbReference type="EMBL" id="CP028160">
    <property type="protein sequence ID" value="AWN66476.1"/>
    <property type="molecule type" value="Genomic_DNA"/>
</dbReference>
<evidence type="ECO:0000313" key="2">
    <source>
        <dbReference type="Proteomes" id="UP000245919"/>
    </source>
</evidence>
<accession>A0A2Z3KGA0</accession>
<proteinExistence type="predicted"/>
<evidence type="ECO:0000313" key="1">
    <source>
        <dbReference type="EMBL" id="AWN66476.1"/>
    </source>
</evidence>
<name>A0A2Z3KGA0_LACLL</name>
<reference evidence="1 2" key="1">
    <citation type="submission" date="2018-03" db="EMBL/GenBank/DDBJ databases">
        <title>Genome sequence of Lactococcus lactis strain 14B4 from almond drupe.</title>
        <authorList>
            <person name="Tran T.D."/>
            <person name="McGarvey J.A."/>
            <person name="Huynh S."/>
            <person name="Parker C.T."/>
        </authorList>
    </citation>
    <scope>NUCLEOTIDE SEQUENCE [LARGE SCALE GENOMIC DNA]</scope>
    <source>
        <strain evidence="1 2">14B4</strain>
    </source>
</reference>
<sequence length="70" mass="8087">MTDFFGGLFFLKKFHEIIIVRRRGGSNSELQSKIKSERVFETEKSNTTATVTTFWGPSKRHIYNGSTNQE</sequence>
<gene>
    <name evidence="1" type="ORF">LL14B4_09940</name>
</gene>
<organism evidence="1 2">
    <name type="scientific">Lactococcus lactis subsp. lactis</name>
    <name type="common">Streptococcus lactis</name>
    <dbReference type="NCBI Taxonomy" id="1360"/>
    <lineage>
        <taxon>Bacteria</taxon>
        <taxon>Bacillati</taxon>
        <taxon>Bacillota</taxon>
        <taxon>Bacilli</taxon>
        <taxon>Lactobacillales</taxon>
        <taxon>Streptococcaceae</taxon>
        <taxon>Lactococcus</taxon>
    </lineage>
</organism>
<dbReference type="AlphaFoldDB" id="A0A2Z3KGA0"/>
<protein>
    <submittedName>
        <fullName evidence="1">Uncharacterized protein</fullName>
    </submittedName>
</protein>